<evidence type="ECO:0000256" key="4">
    <source>
        <dbReference type="ARBA" id="ARBA00022840"/>
    </source>
</evidence>
<dbReference type="CDD" id="cd03216">
    <property type="entry name" value="ABC_Carb_Monos_I"/>
    <property type="match status" value="1"/>
</dbReference>
<dbReference type="CDD" id="cd03215">
    <property type="entry name" value="ABC_Carb_Monos_II"/>
    <property type="match status" value="1"/>
</dbReference>
<keyword evidence="3" id="KW-0547">Nucleotide-binding</keyword>
<comment type="caution">
    <text evidence="6">The sequence shown here is derived from an EMBL/GenBank/DDBJ whole genome shotgun (WGS) entry which is preliminary data.</text>
</comment>
<dbReference type="PROSITE" id="PS50893">
    <property type="entry name" value="ABC_TRANSPORTER_2"/>
    <property type="match status" value="2"/>
</dbReference>
<feature type="domain" description="ABC transporter" evidence="5">
    <location>
        <begin position="19"/>
        <end position="254"/>
    </location>
</feature>
<dbReference type="PANTHER" id="PTHR43790:SF9">
    <property type="entry name" value="GALACTOFURANOSE TRANSPORTER ATP-BINDING PROTEIN YTFR"/>
    <property type="match status" value="1"/>
</dbReference>
<dbReference type="PANTHER" id="PTHR43790">
    <property type="entry name" value="CARBOHYDRATE TRANSPORT ATP-BINDING PROTEIN MG119-RELATED"/>
    <property type="match status" value="1"/>
</dbReference>
<keyword evidence="4 6" id="KW-0067">ATP-binding</keyword>
<gene>
    <name evidence="6" type="ORF">G3T38_09700</name>
</gene>
<organism evidence="6 7">
    <name type="scientific">Nocardioides zeae</name>
    <dbReference type="NCBI Taxonomy" id="1457234"/>
    <lineage>
        <taxon>Bacteria</taxon>
        <taxon>Bacillati</taxon>
        <taxon>Actinomycetota</taxon>
        <taxon>Actinomycetes</taxon>
        <taxon>Propionibacteriales</taxon>
        <taxon>Nocardioidaceae</taxon>
        <taxon>Nocardioides</taxon>
    </lineage>
</organism>
<dbReference type="RefSeq" id="WP_163772113.1">
    <property type="nucleotide sequence ID" value="NZ_JAAGXA010000006.1"/>
</dbReference>
<dbReference type="GO" id="GO:0005524">
    <property type="term" value="F:ATP binding"/>
    <property type="evidence" value="ECO:0007669"/>
    <property type="project" value="UniProtKB-KW"/>
</dbReference>
<accession>A0A6P0HIW9</accession>
<dbReference type="InterPro" id="IPR003439">
    <property type="entry name" value="ABC_transporter-like_ATP-bd"/>
</dbReference>
<dbReference type="Gene3D" id="3.40.50.300">
    <property type="entry name" value="P-loop containing nucleotide triphosphate hydrolases"/>
    <property type="match status" value="2"/>
</dbReference>
<evidence type="ECO:0000256" key="3">
    <source>
        <dbReference type="ARBA" id="ARBA00022741"/>
    </source>
</evidence>
<evidence type="ECO:0000256" key="2">
    <source>
        <dbReference type="ARBA" id="ARBA00022737"/>
    </source>
</evidence>
<dbReference type="InterPro" id="IPR050107">
    <property type="entry name" value="ABC_carbohydrate_import_ATPase"/>
</dbReference>
<proteinExistence type="predicted"/>
<keyword evidence="1" id="KW-0813">Transport</keyword>
<evidence type="ECO:0000259" key="5">
    <source>
        <dbReference type="PROSITE" id="PS50893"/>
    </source>
</evidence>
<evidence type="ECO:0000313" key="7">
    <source>
        <dbReference type="Proteomes" id="UP000468687"/>
    </source>
</evidence>
<feature type="domain" description="ABC transporter" evidence="5">
    <location>
        <begin position="303"/>
        <end position="541"/>
    </location>
</feature>
<protein>
    <submittedName>
        <fullName evidence="6">Sugar ABC transporter ATP-binding protein</fullName>
    </submittedName>
</protein>
<dbReference type="EMBL" id="JAAGXA010000006">
    <property type="protein sequence ID" value="NEN78551.1"/>
    <property type="molecule type" value="Genomic_DNA"/>
</dbReference>
<dbReference type="InterPro" id="IPR027417">
    <property type="entry name" value="P-loop_NTPase"/>
</dbReference>
<keyword evidence="7" id="KW-1185">Reference proteome</keyword>
<keyword evidence="2" id="KW-0677">Repeat</keyword>
<dbReference type="Proteomes" id="UP000468687">
    <property type="component" value="Unassembled WGS sequence"/>
</dbReference>
<evidence type="ECO:0000256" key="1">
    <source>
        <dbReference type="ARBA" id="ARBA00022448"/>
    </source>
</evidence>
<dbReference type="AlphaFoldDB" id="A0A6P0HIW9"/>
<evidence type="ECO:0000313" key="6">
    <source>
        <dbReference type="EMBL" id="NEN78551.1"/>
    </source>
</evidence>
<dbReference type="Pfam" id="PF00005">
    <property type="entry name" value="ABC_tran"/>
    <property type="match status" value="2"/>
</dbReference>
<dbReference type="GO" id="GO:0016887">
    <property type="term" value="F:ATP hydrolysis activity"/>
    <property type="evidence" value="ECO:0007669"/>
    <property type="project" value="InterPro"/>
</dbReference>
<sequence>MGAPEASAPTPSPTRAAAIRTHGIGRTFGAAVALADIDVTITAGTVHALVGQNGAGKSTLLGILAGRIEPTSGTFEVFGEHVSIGSPRAARAAGIAAIYQELTIIPQLTAMANVFVARPRSRAGLLDERAMRRRYDELSARLGVHVPPDAIARDLSVAQQQLLEIMRALDAEARVIFFDEPTAPLGPSEREALFALMRDLREQGVTMVFVSHALDEVLSISDDVTVFRDGRLRASRPTSTWTKQSLVDEMLGRSAEIALAEVAATTVEAVTGAADAPLVPAAPRRAADAAPRAVATSTAEPGLRVRDLFVSGSSEGVSFEVRGGEMVGIGGLVGAGRSSVLRALAGLDRRARGELWIDGRQVPWPRSVRQALRHGIALLPEDRKGQGLVLGMSAMENVTLSDLGAVATASVVSMRRMRRAAGESAAGYGFDVRRLDEPARNLSGGNQQKLLLARWGHRRPRFLLADEPTRGIDVGAKAEILATLQGLAADGMGVLLVSSELEEVATSCTRVFVMSGGRVVADQPIDLATRSVEDTVADILYAAFHVEETHV</sequence>
<reference evidence="6 7" key="1">
    <citation type="journal article" date="2014" name="Int. J. Syst. Evol. Microbiol.">
        <title>Nocardioides zeae sp. nov., isolated from the stem of Zea mays.</title>
        <authorList>
            <person name="Glaeser S.P."/>
            <person name="McInroy J.A."/>
            <person name="Busse H.J."/>
            <person name="Kampfer P."/>
        </authorList>
    </citation>
    <scope>NUCLEOTIDE SEQUENCE [LARGE SCALE GENOMIC DNA]</scope>
    <source>
        <strain evidence="6 7">JCM 30728</strain>
    </source>
</reference>
<name>A0A6P0HIW9_9ACTN</name>
<dbReference type="SMART" id="SM00382">
    <property type="entry name" value="AAA"/>
    <property type="match status" value="2"/>
</dbReference>
<dbReference type="SUPFAM" id="SSF52540">
    <property type="entry name" value="P-loop containing nucleoside triphosphate hydrolases"/>
    <property type="match status" value="2"/>
</dbReference>
<dbReference type="InterPro" id="IPR003593">
    <property type="entry name" value="AAA+_ATPase"/>
</dbReference>